<evidence type="ECO:0000256" key="4">
    <source>
        <dbReference type="ARBA" id="ARBA00023117"/>
    </source>
</evidence>
<evidence type="ECO:0000259" key="9">
    <source>
        <dbReference type="PROSITE" id="PS50014"/>
    </source>
</evidence>
<keyword evidence="2" id="KW-0805">Transcription regulation</keyword>
<dbReference type="SMART" id="SM00297">
    <property type="entry name" value="BROMO"/>
    <property type="match status" value="1"/>
</dbReference>
<feature type="compositionally biased region" description="Low complexity" evidence="8">
    <location>
        <begin position="466"/>
        <end position="490"/>
    </location>
</feature>
<dbReference type="InterPro" id="IPR052442">
    <property type="entry name" value="Env_Response_Regulator"/>
</dbReference>
<evidence type="ECO:0000256" key="7">
    <source>
        <dbReference type="PROSITE-ProRule" id="PRU00035"/>
    </source>
</evidence>
<evidence type="ECO:0000256" key="2">
    <source>
        <dbReference type="ARBA" id="ARBA00023015"/>
    </source>
</evidence>
<dbReference type="PANTHER" id="PTHR46136">
    <property type="entry name" value="TRANSCRIPTION FACTOR GTE8"/>
    <property type="match status" value="1"/>
</dbReference>
<keyword evidence="6" id="KW-0539">Nucleus</keyword>
<evidence type="ECO:0000256" key="1">
    <source>
        <dbReference type="ARBA" id="ARBA00004123"/>
    </source>
</evidence>
<dbReference type="Pfam" id="PF17035">
    <property type="entry name" value="BET"/>
    <property type="match status" value="1"/>
</dbReference>
<dbReference type="EMBL" id="CM010718">
    <property type="protein sequence ID" value="RZC59242.1"/>
    <property type="molecule type" value="Genomic_DNA"/>
</dbReference>
<dbReference type="PANTHER" id="PTHR46136:SF1">
    <property type="entry name" value="TRANSCRIPTION FACTOR GTE11-RELATED"/>
    <property type="match status" value="1"/>
</dbReference>
<comment type="subcellular location">
    <subcellularLocation>
        <location evidence="1">Nucleus</location>
    </subcellularLocation>
</comment>
<dbReference type="Proteomes" id="UP000316621">
    <property type="component" value="Chromosome 4"/>
</dbReference>
<dbReference type="GO" id="GO:0005634">
    <property type="term" value="C:nucleus"/>
    <property type="evidence" value="ECO:0007669"/>
    <property type="project" value="UniProtKB-SubCell"/>
</dbReference>
<organism evidence="10 11">
    <name type="scientific">Papaver somniferum</name>
    <name type="common">Opium poppy</name>
    <dbReference type="NCBI Taxonomy" id="3469"/>
    <lineage>
        <taxon>Eukaryota</taxon>
        <taxon>Viridiplantae</taxon>
        <taxon>Streptophyta</taxon>
        <taxon>Embryophyta</taxon>
        <taxon>Tracheophyta</taxon>
        <taxon>Spermatophyta</taxon>
        <taxon>Magnoliopsida</taxon>
        <taxon>Ranunculales</taxon>
        <taxon>Papaveraceae</taxon>
        <taxon>Papaveroideae</taxon>
        <taxon>Papaver</taxon>
    </lineage>
</organism>
<dbReference type="InterPro" id="IPR038336">
    <property type="entry name" value="NET_sf"/>
</dbReference>
<evidence type="ECO:0000256" key="3">
    <source>
        <dbReference type="ARBA" id="ARBA00023054"/>
    </source>
</evidence>
<dbReference type="Pfam" id="PF00439">
    <property type="entry name" value="Bromodomain"/>
    <property type="match status" value="1"/>
</dbReference>
<feature type="region of interest" description="Disordered" evidence="8">
    <location>
        <begin position="50"/>
        <end position="71"/>
    </location>
</feature>
<feature type="compositionally biased region" description="Basic residues" evidence="8">
    <location>
        <begin position="150"/>
        <end position="177"/>
    </location>
</feature>
<dbReference type="InterPro" id="IPR027353">
    <property type="entry name" value="NET_dom"/>
</dbReference>
<evidence type="ECO:0000313" key="10">
    <source>
        <dbReference type="EMBL" id="RZC59242.1"/>
    </source>
</evidence>
<reference evidence="10 11" key="1">
    <citation type="journal article" date="2018" name="Science">
        <title>The opium poppy genome and morphinan production.</title>
        <authorList>
            <person name="Guo L."/>
            <person name="Winzer T."/>
            <person name="Yang X."/>
            <person name="Li Y."/>
            <person name="Ning Z."/>
            <person name="He Z."/>
            <person name="Teodor R."/>
            <person name="Lu Y."/>
            <person name="Bowser T.A."/>
            <person name="Graham I.A."/>
            <person name="Ye K."/>
        </authorList>
    </citation>
    <scope>NUCLEOTIDE SEQUENCE [LARGE SCALE GENOMIC DNA]</scope>
    <source>
        <strain evidence="11">cv. HN1</strain>
        <tissue evidence="10">Leaves</tissue>
    </source>
</reference>
<dbReference type="InterPro" id="IPR001487">
    <property type="entry name" value="Bromodomain"/>
</dbReference>
<keyword evidence="3" id="KW-0175">Coiled coil</keyword>
<dbReference type="PRINTS" id="PR00503">
    <property type="entry name" value="BROMODOMAIN"/>
</dbReference>
<keyword evidence="5" id="KW-0804">Transcription</keyword>
<dbReference type="OMA" id="DIVAGCD"/>
<sequence>MVPTVFVECSGQKDLKKRVSVEMMGKAQRTSRGSSTGFVADYRHAVETMGESEGLGSSGRLDTERTASDDSCAPKRKCISLNVDSFGVPMQVISLSKFSAIEKKELETRLKAELEQIQMLQKKLYMLPRSDEMARQGNVLGSSDILAGQGKKRGPSGKNGHSTKRGNHGKFQNKKHVSTASTSNSKLMKQCEQLLKRLMTHPYGWVFNTPVDIVQLNIPDYFTHIKHPMDLGTVKSKIANGEYSSPLGFLADVRLTFSNAMTYNPPGHDVHTMAGQLRTFFEARWKAIEKKLPANESVPVPLQLDAARDTVAAKSIPPSKKMKISSPVHERIMPDLEKHKLTEDLQSIRDFPSNLIEFLRKQSTSQTGDDELELDMENMTGDTLFTLRKLVDDYMQDQQEENQRKAVPCISENMNVPGNGVSSTQPSKGNDPADEDVDIGGNDPPASMYPPVNIDKDAAHKGSKCSSSSGSSSASGSSSSDSDSATSSGSDSDRARASSSARAKKELMGCGEALLDQQANGVGNPHDANQPVSGLDQVEQCSLPKPPSVEVDSRQDGESAPPERQVSPDKLYRAAVLRNRFADTILKAREKTLNQGEKGDPEKLRREREELEKHQREEKARLQAEAKAAEDARRKADEEAAAEAAAEAKRKRDLEREAARQALLEVELYCFIIFVKQTTFGTLVTVHCGIGSMLQMEKTVEINENSQFLEDLEMLRAAPAVHIPSSVDETSQEHSPDGLGCFNFQSSSNPLEQLGLFIKLDDEDEEEVPNNFPEPPTSPPPPTPPPVQPDVEEGEID</sequence>
<feature type="region of interest" description="Disordered" evidence="8">
    <location>
        <begin position="757"/>
        <end position="797"/>
    </location>
</feature>
<evidence type="ECO:0000256" key="8">
    <source>
        <dbReference type="SAM" id="MobiDB-lite"/>
    </source>
</evidence>
<proteinExistence type="predicted"/>
<gene>
    <name evidence="10" type="ORF">C5167_006544</name>
</gene>
<evidence type="ECO:0000313" key="11">
    <source>
        <dbReference type="Proteomes" id="UP000316621"/>
    </source>
</evidence>
<feature type="compositionally biased region" description="Basic and acidic residues" evidence="8">
    <location>
        <begin position="590"/>
        <end position="638"/>
    </location>
</feature>
<dbReference type="STRING" id="3469.A0A4Y7JGR7"/>
<accession>A0A4Y7JGR7</accession>
<keyword evidence="11" id="KW-1185">Reference proteome</keyword>
<feature type="compositionally biased region" description="Polar residues" evidence="8">
    <location>
        <begin position="412"/>
        <end position="428"/>
    </location>
</feature>
<evidence type="ECO:0000256" key="5">
    <source>
        <dbReference type="ARBA" id="ARBA00023163"/>
    </source>
</evidence>
<evidence type="ECO:0000256" key="6">
    <source>
        <dbReference type="ARBA" id="ARBA00023242"/>
    </source>
</evidence>
<keyword evidence="4 7" id="KW-0103">Bromodomain</keyword>
<dbReference type="Gene3D" id="1.20.1270.220">
    <property type="match status" value="1"/>
</dbReference>
<dbReference type="CDD" id="cd05506">
    <property type="entry name" value="Bromo_plant1"/>
    <property type="match status" value="1"/>
</dbReference>
<feature type="region of interest" description="Disordered" evidence="8">
    <location>
        <begin position="141"/>
        <end position="183"/>
    </location>
</feature>
<feature type="region of interest" description="Disordered" evidence="8">
    <location>
        <begin position="590"/>
        <end position="640"/>
    </location>
</feature>
<dbReference type="SUPFAM" id="SSF47370">
    <property type="entry name" value="Bromodomain"/>
    <property type="match status" value="1"/>
</dbReference>
<protein>
    <recommendedName>
        <fullName evidence="9">Bromo domain-containing protein</fullName>
    </recommendedName>
</protein>
<dbReference type="InterPro" id="IPR036427">
    <property type="entry name" value="Bromodomain-like_sf"/>
</dbReference>
<dbReference type="Gramene" id="RZC59242">
    <property type="protein sequence ID" value="RZC59242"/>
    <property type="gene ID" value="C5167_006544"/>
</dbReference>
<feature type="region of interest" description="Disordered" evidence="8">
    <location>
        <begin position="397"/>
        <end position="570"/>
    </location>
</feature>
<feature type="domain" description="Bromo" evidence="9">
    <location>
        <begin position="199"/>
        <end position="271"/>
    </location>
</feature>
<name>A0A4Y7JGR7_PAPSO</name>
<dbReference type="InterPro" id="IPR037377">
    <property type="entry name" value="GTE_bromo"/>
</dbReference>
<dbReference type="Gene3D" id="1.20.920.10">
    <property type="entry name" value="Bromodomain-like"/>
    <property type="match status" value="1"/>
</dbReference>
<dbReference type="AlphaFoldDB" id="A0A4Y7JGR7"/>
<dbReference type="PROSITE" id="PS50014">
    <property type="entry name" value="BROMODOMAIN_2"/>
    <property type="match status" value="1"/>
</dbReference>
<feature type="compositionally biased region" description="Pro residues" evidence="8">
    <location>
        <begin position="772"/>
        <end position="788"/>
    </location>
</feature>